<evidence type="ECO:0000313" key="2">
    <source>
        <dbReference type="EMBL" id="ATU84058.1"/>
    </source>
</evidence>
<reference evidence="2" key="1">
    <citation type="journal article" date="2018" name="Aquaculture">
        <title>Complete genome sequence of a white spot syndrome virus associated with a disease incursion in Australia.</title>
        <authorList>
            <person name="Oakey J."/>
            <person name="Smith C.S."/>
        </authorList>
    </citation>
    <scope>NUCLEOTIDE SEQUENCE [LARGE SCALE GENOMIC DNA]</scope>
    <source>
        <strain evidence="2">WSSV-AU</strain>
    </source>
</reference>
<keyword evidence="1" id="KW-1133">Transmembrane helix</keyword>
<dbReference type="EMBL" id="MF768985">
    <property type="protein sequence ID" value="ATU84058.1"/>
    <property type="molecule type" value="Genomic_DNA"/>
</dbReference>
<dbReference type="Proteomes" id="UP000267516">
    <property type="component" value="Segment"/>
</dbReference>
<protein>
    <submittedName>
        <fullName evidence="2">ORF1044</fullName>
    </submittedName>
</protein>
<proteinExistence type="predicted"/>
<accession>A0A2D3I6Q0</accession>
<evidence type="ECO:0000256" key="1">
    <source>
        <dbReference type="SAM" id="Phobius"/>
    </source>
</evidence>
<keyword evidence="1" id="KW-0812">Transmembrane</keyword>
<name>A0A2D3I6Q0_9VIRU</name>
<sequence length="67" mass="7611">MPRYTLLSIHWLFHSVNLCPLTTLITLLLMEATRPSELVCQGTFLGNITTSTTIGDLTCTLRWLKIF</sequence>
<organism evidence="2">
    <name type="scientific">White spot syndrome virus</name>
    <dbReference type="NCBI Taxonomy" id="342409"/>
    <lineage>
        <taxon>Viruses</taxon>
        <taxon>Viruses incertae sedis</taxon>
        <taxon>Naldaviricetes</taxon>
        <taxon>Nimaviridae</taxon>
        <taxon>Whispovirus</taxon>
    </lineage>
</organism>
<feature type="transmembrane region" description="Helical" evidence="1">
    <location>
        <begin position="12"/>
        <end position="30"/>
    </location>
</feature>
<keyword evidence="1" id="KW-0472">Membrane</keyword>